<reference evidence="2 3" key="1">
    <citation type="submission" date="2019-08" db="EMBL/GenBank/DDBJ databases">
        <title>Draft genome sequence of Lysobacter sp. UKS-15.</title>
        <authorList>
            <person name="Im W.-T."/>
        </authorList>
    </citation>
    <scope>NUCLEOTIDE SEQUENCE [LARGE SCALE GENOMIC DNA]</scope>
    <source>
        <strain evidence="2 3">UKS-15</strain>
    </source>
</reference>
<feature type="region of interest" description="Disordered" evidence="1">
    <location>
        <begin position="132"/>
        <end position="182"/>
    </location>
</feature>
<evidence type="ECO:0000256" key="1">
    <source>
        <dbReference type="SAM" id="MobiDB-lite"/>
    </source>
</evidence>
<dbReference type="EMBL" id="VTRV01000145">
    <property type="protein sequence ID" value="TZF87195.1"/>
    <property type="molecule type" value="Genomic_DNA"/>
</dbReference>
<name>A0A5D8YWS8_9GAMM</name>
<dbReference type="AlphaFoldDB" id="A0A5D8YWS8"/>
<proteinExistence type="predicted"/>
<feature type="non-terminal residue" evidence="2">
    <location>
        <position position="182"/>
    </location>
</feature>
<gene>
    <name evidence="2" type="ORF">FW784_11445</name>
</gene>
<evidence type="ECO:0000313" key="3">
    <source>
        <dbReference type="Proteomes" id="UP000323164"/>
    </source>
</evidence>
<accession>A0A5D8YWS8</accession>
<organism evidence="2 3">
    <name type="scientific">Cognatilysobacter lacus</name>
    <dbReference type="NCBI Taxonomy" id="1643323"/>
    <lineage>
        <taxon>Bacteria</taxon>
        <taxon>Pseudomonadati</taxon>
        <taxon>Pseudomonadota</taxon>
        <taxon>Gammaproteobacteria</taxon>
        <taxon>Lysobacterales</taxon>
        <taxon>Lysobacteraceae</taxon>
        <taxon>Cognatilysobacter</taxon>
    </lineage>
</organism>
<evidence type="ECO:0000313" key="2">
    <source>
        <dbReference type="EMBL" id="TZF87195.1"/>
    </source>
</evidence>
<comment type="caution">
    <text evidence="2">The sequence shown here is derived from an EMBL/GenBank/DDBJ whole genome shotgun (WGS) entry which is preliminary data.</text>
</comment>
<protein>
    <submittedName>
        <fullName evidence="2">Uncharacterized protein</fullName>
    </submittedName>
</protein>
<keyword evidence="3" id="KW-1185">Reference proteome</keyword>
<dbReference type="Proteomes" id="UP000323164">
    <property type="component" value="Unassembled WGS sequence"/>
</dbReference>
<sequence>MAALTLGFTGMDASTESELRHAFEQASAASGGGWQLVPDTHADYVVVDMDSMYGPMSWLRLHAAGKHVVGLTAAPRTQTPYRLGRPVASTELATLLGEIRSAAGIPAETGATALSRPAAASPAAQPGVSVPVAAAEPLVPPARPSGMTPSPEPMDQLPEERPSAPSMDELPANPEAITEPAA</sequence>